<reference evidence="2" key="1">
    <citation type="journal article" date="2005" name="Nature">
        <title>The map-based sequence of the rice genome.</title>
        <authorList>
            <consortium name="International rice genome sequencing project (IRGSP)"/>
            <person name="Matsumoto T."/>
            <person name="Wu J."/>
            <person name="Kanamori H."/>
            <person name="Katayose Y."/>
            <person name="Fujisawa M."/>
            <person name="Namiki N."/>
            <person name="Mizuno H."/>
            <person name="Yamamoto K."/>
            <person name="Antonio B.A."/>
            <person name="Baba T."/>
            <person name="Sakata K."/>
            <person name="Nagamura Y."/>
            <person name="Aoki H."/>
            <person name="Arikawa K."/>
            <person name="Arita K."/>
            <person name="Bito T."/>
            <person name="Chiden Y."/>
            <person name="Fujitsuka N."/>
            <person name="Fukunaka R."/>
            <person name="Hamada M."/>
            <person name="Harada C."/>
            <person name="Hayashi A."/>
            <person name="Hijishita S."/>
            <person name="Honda M."/>
            <person name="Hosokawa S."/>
            <person name="Ichikawa Y."/>
            <person name="Idonuma A."/>
            <person name="Iijima M."/>
            <person name="Ikeda M."/>
            <person name="Ikeno M."/>
            <person name="Ito K."/>
            <person name="Ito S."/>
            <person name="Ito T."/>
            <person name="Ito Y."/>
            <person name="Ito Y."/>
            <person name="Iwabuchi A."/>
            <person name="Kamiya K."/>
            <person name="Karasawa W."/>
            <person name="Kurita K."/>
            <person name="Katagiri S."/>
            <person name="Kikuta A."/>
            <person name="Kobayashi H."/>
            <person name="Kobayashi N."/>
            <person name="Machita K."/>
            <person name="Maehara T."/>
            <person name="Masukawa M."/>
            <person name="Mizubayashi T."/>
            <person name="Mukai Y."/>
            <person name="Nagasaki H."/>
            <person name="Nagata Y."/>
            <person name="Naito S."/>
            <person name="Nakashima M."/>
            <person name="Nakama Y."/>
            <person name="Nakamichi Y."/>
            <person name="Nakamura M."/>
            <person name="Meguro A."/>
            <person name="Negishi M."/>
            <person name="Ohta I."/>
            <person name="Ohta T."/>
            <person name="Okamoto M."/>
            <person name="Ono N."/>
            <person name="Saji S."/>
            <person name="Sakaguchi M."/>
            <person name="Sakai K."/>
            <person name="Shibata M."/>
            <person name="Shimokawa T."/>
            <person name="Song J."/>
            <person name="Takazaki Y."/>
            <person name="Terasawa K."/>
            <person name="Tsugane M."/>
            <person name="Tsuji K."/>
            <person name="Ueda S."/>
            <person name="Waki K."/>
            <person name="Yamagata H."/>
            <person name="Yamamoto M."/>
            <person name="Yamamoto S."/>
            <person name="Yamane H."/>
            <person name="Yoshiki S."/>
            <person name="Yoshihara R."/>
            <person name="Yukawa K."/>
            <person name="Zhong H."/>
            <person name="Yano M."/>
            <person name="Yuan Q."/>
            <person name="Ouyang S."/>
            <person name="Liu J."/>
            <person name="Jones K.M."/>
            <person name="Gansberger K."/>
            <person name="Moffat K."/>
            <person name="Hill J."/>
            <person name="Bera J."/>
            <person name="Fadrosh D."/>
            <person name="Jin S."/>
            <person name="Johri S."/>
            <person name="Kim M."/>
            <person name="Overton L."/>
            <person name="Reardon M."/>
            <person name="Tsitrin T."/>
            <person name="Vuong H."/>
            <person name="Weaver B."/>
            <person name="Ciecko A."/>
            <person name="Tallon L."/>
            <person name="Jackson J."/>
            <person name="Pai G."/>
            <person name="Aken S.V."/>
            <person name="Utterback T."/>
            <person name="Reidmuller S."/>
            <person name="Feldblyum T."/>
            <person name="Hsiao J."/>
            <person name="Zismann V."/>
            <person name="Iobst S."/>
            <person name="de Vazeille A.R."/>
            <person name="Buell C.R."/>
            <person name="Ying K."/>
            <person name="Li Y."/>
            <person name="Lu T."/>
            <person name="Huang Y."/>
            <person name="Zhao Q."/>
            <person name="Feng Q."/>
            <person name="Zhang L."/>
            <person name="Zhu J."/>
            <person name="Weng Q."/>
            <person name="Mu J."/>
            <person name="Lu Y."/>
            <person name="Fan D."/>
            <person name="Liu Y."/>
            <person name="Guan J."/>
            <person name="Zhang Y."/>
            <person name="Yu S."/>
            <person name="Liu X."/>
            <person name="Zhang Y."/>
            <person name="Hong G."/>
            <person name="Han B."/>
            <person name="Choisne N."/>
            <person name="Demange N."/>
            <person name="Orjeda G."/>
            <person name="Samain S."/>
            <person name="Cattolico L."/>
            <person name="Pelletier E."/>
            <person name="Couloux A."/>
            <person name="Segurens B."/>
            <person name="Wincker P."/>
            <person name="D'Hont A."/>
            <person name="Scarpelli C."/>
            <person name="Weissenbach J."/>
            <person name="Salanoubat M."/>
            <person name="Quetier F."/>
            <person name="Yu Y."/>
            <person name="Kim H.R."/>
            <person name="Rambo T."/>
            <person name="Currie J."/>
            <person name="Collura K."/>
            <person name="Luo M."/>
            <person name="Yang T."/>
            <person name="Ammiraju J.S.S."/>
            <person name="Engler F."/>
            <person name="Soderlund C."/>
            <person name="Wing R.A."/>
            <person name="Palmer L.E."/>
            <person name="de la Bastide M."/>
            <person name="Spiegel L."/>
            <person name="Nascimento L."/>
            <person name="Zutavern T."/>
            <person name="O'Shaughnessy A."/>
            <person name="Dike S."/>
            <person name="Dedhia N."/>
            <person name="Preston R."/>
            <person name="Balija V."/>
            <person name="McCombie W.R."/>
            <person name="Chow T."/>
            <person name="Chen H."/>
            <person name="Chung M."/>
            <person name="Chen C."/>
            <person name="Shaw J."/>
            <person name="Wu H."/>
            <person name="Hsiao K."/>
            <person name="Chao Y."/>
            <person name="Chu M."/>
            <person name="Cheng C."/>
            <person name="Hour A."/>
            <person name="Lee P."/>
            <person name="Lin S."/>
            <person name="Lin Y."/>
            <person name="Liou J."/>
            <person name="Liu S."/>
            <person name="Hsing Y."/>
            <person name="Raghuvanshi S."/>
            <person name="Mohanty A."/>
            <person name="Bharti A.K."/>
            <person name="Gaur A."/>
            <person name="Gupta V."/>
            <person name="Kumar D."/>
            <person name="Ravi V."/>
            <person name="Vij S."/>
            <person name="Kapur A."/>
            <person name="Khurana P."/>
            <person name="Khurana P."/>
            <person name="Khurana J.P."/>
            <person name="Tyagi A.K."/>
            <person name="Gaikwad K."/>
            <person name="Singh A."/>
            <person name="Dalal V."/>
            <person name="Srivastava S."/>
            <person name="Dixit A."/>
            <person name="Pal A.K."/>
            <person name="Ghazi I.A."/>
            <person name="Yadav M."/>
            <person name="Pandit A."/>
            <person name="Bhargava A."/>
            <person name="Sureshbabu K."/>
            <person name="Batra K."/>
            <person name="Sharma T.R."/>
            <person name="Mohapatra T."/>
            <person name="Singh N.K."/>
            <person name="Messing J."/>
            <person name="Nelson A.B."/>
            <person name="Fuks G."/>
            <person name="Kavchok S."/>
            <person name="Keizer G."/>
            <person name="Linton E."/>
            <person name="Llaca V."/>
            <person name="Song R."/>
            <person name="Tanyolac B."/>
            <person name="Young S."/>
            <person name="Ho-Il K."/>
            <person name="Hahn J.H."/>
            <person name="Sangsakoo G."/>
            <person name="Vanavichit A."/>
            <person name="de Mattos Luiz.A.T."/>
            <person name="Zimmer P.D."/>
            <person name="Malone G."/>
            <person name="Dellagostin O."/>
            <person name="de Oliveira A.C."/>
            <person name="Bevan M."/>
            <person name="Bancroft I."/>
            <person name="Minx P."/>
            <person name="Cordum H."/>
            <person name="Wilson R."/>
            <person name="Cheng Z."/>
            <person name="Jin W."/>
            <person name="Jiang J."/>
            <person name="Leong S.A."/>
            <person name="Iwama H."/>
            <person name="Gojobori T."/>
            <person name="Itoh T."/>
            <person name="Niimura Y."/>
            <person name="Fujii Y."/>
            <person name="Habara T."/>
            <person name="Sakai H."/>
            <person name="Sato Y."/>
            <person name="Wilson G."/>
            <person name="Kumar K."/>
            <person name="McCouch S."/>
            <person name="Juretic N."/>
            <person name="Hoen D."/>
            <person name="Wright S."/>
            <person name="Bruskiewich R."/>
            <person name="Bureau T."/>
            <person name="Miyao A."/>
            <person name="Hirochika H."/>
            <person name="Nishikawa T."/>
            <person name="Kadowaki K."/>
            <person name="Sugiura M."/>
            <person name="Burr B."/>
            <person name="Sasaki T."/>
        </authorList>
    </citation>
    <scope>NUCLEOTIDE SEQUENCE [LARGE SCALE GENOMIC DNA]</scope>
    <source>
        <strain evidence="2">cv. Nipponbare</strain>
    </source>
</reference>
<dbReference type="EMBL" id="AP014958">
    <property type="protein sequence ID" value="BAS81580.1"/>
    <property type="molecule type" value="Genomic_DNA"/>
</dbReference>
<dbReference type="Gramene" id="Os02t0817050-00">
    <property type="protein sequence ID" value="Os02t0817050-00"/>
    <property type="gene ID" value="Os02g0817050"/>
</dbReference>
<sequence length="87" mass="9915">MGRKQQGNLPETNFLVHCRLHVGLTCPGLINDAALSLKYGRFEGTCHPMKGLLEQKEMEILSIQSKNCFQRNLLVYVKAVEDLEQRI</sequence>
<keyword evidence="2" id="KW-1185">Reference proteome</keyword>
<organism evidence="1 2">
    <name type="scientific">Oryza sativa subsp. japonica</name>
    <name type="common">Rice</name>
    <dbReference type="NCBI Taxonomy" id="39947"/>
    <lineage>
        <taxon>Eukaryota</taxon>
        <taxon>Viridiplantae</taxon>
        <taxon>Streptophyta</taxon>
        <taxon>Embryophyta</taxon>
        <taxon>Tracheophyta</taxon>
        <taxon>Spermatophyta</taxon>
        <taxon>Magnoliopsida</taxon>
        <taxon>Liliopsida</taxon>
        <taxon>Poales</taxon>
        <taxon>Poaceae</taxon>
        <taxon>BOP clade</taxon>
        <taxon>Oryzoideae</taxon>
        <taxon>Oryzeae</taxon>
        <taxon>Oryzinae</taxon>
        <taxon>Oryza</taxon>
        <taxon>Oryza sativa</taxon>
    </lineage>
</organism>
<gene>
    <name evidence="1" type="ordered locus">Os02g0817050</name>
    <name evidence="1" type="ORF">OSNPB_020817050</name>
</gene>
<evidence type="ECO:0000313" key="1">
    <source>
        <dbReference type="EMBL" id="BAS81580.1"/>
    </source>
</evidence>
<dbReference type="Proteomes" id="UP000059680">
    <property type="component" value="Chromosome 2"/>
</dbReference>
<protein>
    <submittedName>
        <fullName evidence="1">Os02g0817050 protein</fullName>
    </submittedName>
</protein>
<name>A0A0P0VR72_ORYSJ</name>
<dbReference type="PaxDb" id="39947-A0A0P0VR72"/>
<dbReference type="InParanoid" id="A0A0P0VR72"/>
<dbReference type="AlphaFoldDB" id="A0A0P0VR72"/>
<accession>A0A0P0VR72</accession>
<proteinExistence type="predicted"/>
<reference evidence="1 2" key="3">
    <citation type="journal article" date="2013" name="Rice">
        <title>Improvement of the Oryza sativa Nipponbare reference genome using next generation sequence and optical map data.</title>
        <authorList>
            <person name="Kawahara Y."/>
            <person name="de la Bastide M."/>
            <person name="Hamilton J.P."/>
            <person name="Kanamori H."/>
            <person name="McCombie W.R."/>
            <person name="Ouyang S."/>
            <person name="Schwartz D.C."/>
            <person name="Tanaka T."/>
            <person name="Wu J."/>
            <person name="Zhou S."/>
            <person name="Childs K.L."/>
            <person name="Davidson R.M."/>
            <person name="Lin H."/>
            <person name="Quesada-Ocampo L."/>
            <person name="Vaillancourt B."/>
            <person name="Sakai H."/>
            <person name="Lee S.S."/>
            <person name="Kim J."/>
            <person name="Numa H."/>
            <person name="Itoh T."/>
            <person name="Buell C.R."/>
            <person name="Matsumoto T."/>
        </authorList>
    </citation>
    <scope>NUCLEOTIDE SEQUENCE [LARGE SCALE GENOMIC DNA]</scope>
    <source>
        <strain evidence="2">cv. Nipponbare</strain>
    </source>
</reference>
<reference evidence="1 2" key="2">
    <citation type="journal article" date="2013" name="Plant Cell Physiol.">
        <title>Rice Annotation Project Database (RAP-DB): an integrative and interactive database for rice genomics.</title>
        <authorList>
            <person name="Sakai H."/>
            <person name="Lee S.S."/>
            <person name="Tanaka T."/>
            <person name="Numa H."/>
            <person name="Kim J."/>
            <person name="Kawahara Y."/>
            <person name="Wakimoto H."/>
            <person name="Yang C.C."/>
            <person name="Iwamoto M."/>
            <person name="Abe T."/>
            <person name="Yamada Y."/>
            <person name="Muto A."/>
            <person name="Inokuchi H."/>
            <person name="Ikemura T."/>
            <person name="Matsumoto T."/>
            <person name="Sasaki T."/>
            <person name="Itoh T."/>
        </authorList>
    </citation>
    <scope>NUCLEOTIDE SEQUENCE [LARGE SCALE GENOMIC DNA]</scope>
    <source>
        <strain evidence="2">cv. Nipponbare</strain>
    </source>
</reference>
<evidence type="ECO:0000313" key="2">
    <source>
        <dbReference type="Proteomes" id="UP000059680"/>
    </source>
</evidence>